<keyword evidence="3" id="KW-1185">Reference proteome</keyword>
<dbReference type="AlphaFoldDB" id="A0A517LEP0"/>
<accession>A0A517LEP0</accession>
<feature type="region of interest" description="Disordered" evidence="1">
    <location>
        <begin position="1"/>
        <end position="48"/>
    </location>
</feature>
<dbReference type="EMBL" id="CP042194">
    <property type="protein sequence ID" value="QDS74101.1"/>
    <property type="molecule type" value="Genomic_DNA"/>
</dbReference>
<protein>
    <submittedName>
        <fullName evidence="2">Uncharacterized protein</fullName>
    </submittedName>
</protein>
<gene>
    <name evidence="2" type="ORF">FKW77_009710</name>
</gene>
<evidence type="ECO:0000256" key="1">
    <source>
        <dbReference type="SAM" id="MobiDB-lite"/>
    </source>
</evidence>
<feature type="region of interest" description="Disordered" evidence="1">
    <location>
        <begin position="113"/>
        <end position="196"/>
    </location>
</feature>
<organism evidence="2 3">
    <name type="scientific">Venturia effusa</name>
    <dbReference type="NCBI Taxonomy" id="50376"/>
    <lineage>
        <taxon>Eukaryota</taxon>
        <taxon>Fungi</taxon>
        <taxon>Dikarya</taxon>
        <taxon>Ascomycota</taxon>
        <taxon>Pezizomycotina</taxon>
        <taxon>Dothideomycetes</taxon>
        <taxon>Pleosporomycetidae</taxon>
        <taxon>Venturiales</taxon>
        <taxon>Venturiaceae</taxon>
        <taxon>Venturia</taxon>
    </lineage>
</organism>
<proteinExistence type="predicted"/>
<sequence length="196" mass="21198">MPPKGTKKSAASKGGANLKNQAAPKKQSMTQMSIEKDPEPTHDANGFLLGSKEANWALLQASNAWYTDLFEQDLEEAEKEGVQLGSNKWIQMKTPQLAPPVLENTRLLSRVEWDFPDPKLVSPEPQDPPRRSTKRKAGDDEVAAPAAKRSRRGATDATSAEGGGGDDEDTPADILALLALPPSRQESISGLEDLEI</sequence>
<reference evidence="2 3" key="1">
    <citation type="submission" date="2019-07" db="EMBL/GenBank/DDBJ databases">
        <title>Finished genome of Venturia effusa.</title>
        <authorList>
            <person name="Young C.A."/>
            <person name="Cox M.P."/>
            <person name="Ganley A.R.D."/>
            <person name="David W.J."/>
        </authorList>
    </citation>
    <scope>NUCLEOTIDE SEQUENCE [LARGE SCALE GENOMIC DNA]</scope>
    <source>
        <strain evidence="3">albino</strain>
    </source>
</reference>
<evidence type="ECO:0000313" key="3">
    <source>
        <dbReference type="Proteomes" id="UP000316270"/>
    </source>
</evidence>
<evidence type="ECO:0000313" key="2">
    <source>
        <dbReference type="EMBL" id="QDS74101.1"/>
    </source>
</evidence>
<name>A0A517LEP0_9PEZI</name>
<dbReference type="OrthoDB" id="6910977at2759"/>
<dbReference type="Proteomes" id="UP000316270">
    <property type="component" value="Chromosome 10"/>
</dbReference>
<dbReference type="STRING" id="50376.A0A517LEP0"/>